<evidence type="ECO:0000313" key="2">
    <source>
        <dbReference type="Proteomes" id="UP000233837"/>
    </source>
</evidence>
<reference evidence="1 2" key="2">
    <citation type="journal article" date="2017" name="Nature">
        <title>The Apostasia genome and the evolution of orchids.</title>
        <authorList>
            <person name="Zhang G.Q."/>
            <person name="Liu K.W."/>
            <person name="Li Z."/>
            <person name="Lohaus R."/>
            <person name="Hsiao Y.Y."/>
            <person name="Niu S.C."/>
            <person name="Wang J.Y."/>
            <person name="Lin Y.C."/>
            <person name="Xu Q."/>
            <person name="Chen L.J."/>
            <person name="Yoshida K."/>
            <person name="Fujiwara S."/>
            <person name="Wang Z.W."/>
            <person name="Zhang Y.Q."/>
            <person name="Mitsuda N."/>
            <person name="Wang M."/>
            <person name="Liu G.H."/>
            <person name="Pecoraro L."/>
            <person name="Huang H.X."/>
            <person name="Xiao X.J."/>
            <person name="Lin M."/>
            <person name="Wu X.Y."/>
            <person name="Wu W.L."/>
            <person name="Chen Y.Y."/>
            <person name="Chang S.B."/>
            <person name="Sakamoto S."/>
            <person name="Ohme-Takagi M."/>
            <person name="Yagi M."/>
            <person name="Zeng S.J."/>
            <person name="Shen C.Y."/>
            <person name="Yeh C.M."/>
            <person name="Luo Y.B."/>
            <person name="Tsai W.C."/>
            <person name="Van de Peer Y."/>
            <person name="Liu Z.J."/>
        </authorList>
    </citation>
    <scope>NUCLEOTIDE SEQUENCE [LARGE SCALE GENOMIC DNA]</scope>
    <source>
        <tissue evidence="1">The whole plant</tissue>
    </source>
</reference>
<proteinExistence type="predicted"/>
<dbReference type="EMBL" id="KZ504108">
    <property type="protein sequence ID" value="PKU59512.1"/>
    <property type="molecule type" value="Genomic_DNA"/>
</dbReference>
<evidence type="ECO:0000313" key="1">
    <source>
        <dbReference type="EMBL" id="PKU59512.1"/>
    </source>
</evidence>
<dbReference type="AlphaFoldDB" id="A0A2I0V7Y0"/>
<protein>
    <submittedName>
        <fullName evidence="1">Uncharacterized protein</fullName>
    </submittedName>
</protein>
<organism evidence="1 2">
    <name type="scientific">Dendrobium catenatum</name>
    <dbReference type="NCBI Taxonomy" id="906689"/>
    <lineage>
        <taxon>Eukaryota</taxon>
        <taxon>Viridiplantae</taxon>
        <taxon>Streptophyta</taxon>
        <taxon>Embryophyta</taxon>
        <taxon>Tracheophyta</taxon>
        <taxon>Spermatophyta</taxon>
        <taxon>Magnoliopsida</taxon>
        <taxon>Liliopsida</taxon>
        <taxon>Asparagales</taxon>
        <taxon>Orchidaceae</taxon>
        <taxon>Epidendroideae</taxon>
        <taxon>Malaxideae</taxon>
        <taxon>Dendrobiinae</taxon>
        <taxon>Dendrobium</taxon>
    </lineage>
</organism>
<accession>A0A2I0V7Y0</accession>
<reference evidence="1 2" key="1">
    <citation type="journal article" date="2016" name="Sci. Rep.">
        <title>The Dendrobium catenatum Lindl. genome sequence provides insights into polysaccharide synthase, floral development and adaptive evolution.</title>
        <authorList>
            <person name="Zhang G.Q."/>
            <person name="Xu Q."/>
            <person name="Bian C."/>
            <person name="Tsai W.C."/>
            <person name="Yeh C.M."/>
            <person name="Liu K.W."/>
            <person name="Yoshida K."/>
            <person name="Zhang L.S."/>
            <person name="Chang S.B."/>
            <person name="Chen F."/>
            <person name="Shi Y."/>
            <person name="Su Y.Y."/>
            <person name="Zhang Y.Q."/>
            <person name="Chen L.J."/>
            <person name="Yin Y."/>
            <person name="Lin M."/>
            <person name="Huang H."/>
            <person name="Deng H."/>
            <person name="Wang Z.W."/>
            <person name="Zhu S.L."/>
            <person name="Zhao X."/>
            <person name="Deng C."/>
            <person name="Niu S.C."/>
            <person name="Huang J."/>
            <person name="Wang M."/>
            <person name="Liu G.H."/>
            <person name="Yang H.J."/>
            <person name="Xiao X.J."/>
            <person name="Hsiao Y.Y."/>
            <person name="Wu W.L."/>
            <person name="Chen Y.Y."/>
            <person name="Mitsuda N."/>
            <person name="Ohme-Takagi M."/>
            <person name="Luo Y.B."/>
            <person name="Van de Peer Y."/>
            <person name="Liu Z.J."/>
        </authorList>
    </citation>
    <scope>NUCLEOTIDE SEQUENCE [LARGE SCALE GENOMIC DNA]</scope>
    <source>
        <tissue evidence="1">The whole plant</tissue>
    </source>
</reference>
<sequence length="101" mass="11683">MDPKQIRRTLDLIIGQHGTITQHIIETQVDLTEFCRQAEERLDHIERIGNEHLYTPLVQSPLTWKKVDLRTFHLKILTVVTTPDLVGNIQILLGETTTLNF</sequence>
<gene>
    <name evidence="1" type="ORF">MA16_Dca027607</name>
</gene>
<dbReference type="Proteomes" id="UP000233837">
    <property type="component" value="Unassembled WGS sequence"/>
</dbReference>
<name>A0A2I0V7Y0_9ASPA</name>
<keyword evidence="2" id="KW-1185">Reference proteome</keyword>